<dbReference type="EMBL" id="JACQXR010000095">
    <property type="protein sequence ID" value="MBI4727014.1"/>
    <property type="molecule type" value="Genomic_DNA"/>
</dbReference>
<dbReference type="Proteomes" id="UP000736328">
    <property type="component" value="Unassembled WGS sequence"/>
</dbReference>
<reference evidence="1" key="1">
    <citation type="submission" date="2020-07" db="EMBL/GenBank/DDBJ databases">
        <title>Huge and variable diversity of episymbiotic CPR bacteria and DPANN archaea in groundwater ecosystems.</title>
        <authorList>
            <person name="He C.Y."/>
            <person name="Keren R."/>
            <person name="Whittaker M."/>
            <person name="Farag I.F."/>
            <person name="Doudna J."/>
            <person name="Cate J.H.D."/>
            <person name="Banfield J.F."/>
        </authorList>
    </citation>
    <scope>NUCLEOTIDE SEQUENCE</scope>
    <source>
        <strain evidence="1">NC_groundwater_1520_Pr4_B-0.1um_53_5</strain>
    </source>
</reference>
<proteinExistence type="predicted"/>
<accession>A0A933ICV4</accession>
<evidence type="ECO:0008006" key="3">
    <source>
        <dbReference type="Google" id="ProtNLM"/>
    </source>
</evidence>
<dbReference type="AlphaFoldDB" id="A0A933ICV4"/>
<organism evidence="1 2">
    <name type="scientific">candidate division TA06 bacterium</name>
    <dbReference type="NCBI Taxonomy" id="2250710"/>
    <lineage>
        <taxon>Bacteria</taxon>
        <taxon>Bacteria division TA06</taxon>
    </lineage>
</organism>
<evidence type="ECO:0000313" key="2">
    <source>
        <dbReference type="Proteomes" id="UP000736328"/>
    </source>
</evidence>
<sequence>MKVNEFNSVHNGAFHGDTLYFPQNVSIKDFSIDSLFTTTAVGDSVFPKAFVKNNRTSLTQYDFPDSARFYLTITGPGINYSDSLVKRLDSGKNDTITFKKSYKGDGSCTLRCSTSVYGDATPTNNVKQWITSGPMAVELSCFSASPNPNGRGAEIRIGTQSQSNTLEFLIGSSPNGKLFREVARISGEGNTNTPKEYVYTDTNAINDTNELGMKCYRLTEVETNGALNILGDVWTRVSPEKLMKILKAYPNPTRDLRNIKLSKAGVYGVYNIAGQRVGTATANGSGQTQWQFNSKVFSAGPAPAEGLRPAGGVYLIVKQDTKETQRIQLVR</sequence>
<gene>
    <name evidence="1" type="ORF">HY768_07300</name>
</gene>
<protein>
    <recommendedName>
        <fullName evidence="3">T9SS type A sorting domain-containing protein</fullName>
    </recommendedName>
</protein>
<name>A0A933ICV4_UNCT6</name>
<comment type="caution">
    <text evidence="1">The sequence shown here is derived from an EMBL/GenBank/DDBJ whole genome shotgun (WGS) entry which is preliminary data.</text>
</comment>
<evidence type="ECO:0000313" key="1">
    <source>
        <dbReference type="EMBL" id="MBI4727014.1"/>
    </source>
</evidence>